<dbReference type="SUPFAM" id="SSF48452">
    <property type="entry name" value="TPR-like"/>
    <property type="match status" value="1"/>
</dbReference>
<dbReference type="GO" id="GO:0061512">
    <property type="term" value="P:protein localization to cilium"/>
    <property type="evidence" value="ECO:0007669"/>
    <property type="project" value="TreeGrafter"/>
</dbReference>
<evidence type="ECO:0000313" key="4">
    <source>
        <dbReference type="WBParaSite" id="SSLN_0000389301-mRNA-1"/>
    </source>
</evidence>
<dbReference type="Gene3D" id="1.25.40.10">
    <property type="entry name" value="Tetratricopeptide repeat domain"/>
    <property type="match status" value="1"/>
</dbReference>
<dbReference type="InterPro" id="IPR011990">
    <property type="entry name" value="TPR-like_helical_dom_sf"/>
</dbReference>
<organism evidence="4">
    <name type="scientific">Schistocephalus solidus</name>
    <name type="common">Tapeworm</name>
    <dbReference type="NCBI Taxonomy" id="70667"/>
    <lineage>
        <taxon>Eukaryota</taxon>
        <taxon>Metazoa</taxon>
        <taxon>Spiralia</taxon>
        <taxon>Lophotrochozoa</taxon>
        <taxon>Platyhelminthes</taxon>
        <taxon>Cestoda</taxon>
        <taxon>Eucestoda</taxon>
        <taxon>Diphyllobothriidea</taxon>
        <taxon>Diphyllobothriidae</taxon>
        <taxon>Schistocephalus</taxon>
    </lineage>
</organism>
<sequence>MQHCLKDAKLQLELLEELQPTIGSSPKATPSVEYYCEMDPDFLLQLVDAYFSLSVQPTPIPAGIEKSLRTVDVLKASTMWPNTQHILSRCQKILGRLTDALPGLQWANYLFAYLHLIRGDYNQALSFSQAALEIDPTCSTAHVLQAQVDRLKH</sequence>
<dbReference type="GO" id="GO:0035721">
    <property type="term" value="P:intraciliary retrograde transport"/>
    <property type="evidence" value="ECO:0007669"/>
    <property type="project" value="TreeGrafter"/>
</dbReference>
<gene>
    <name evidence="2" type="ORF">SSLN_LOCUS3770</name>
</gene>
<reference evidence="4" key="1">
    <citation type="submission" date="2016-06" db="UniProtKB">
        <authorList>
            <consortium name="WormBaseParasite"/>
        </authorList>
    </citation>
    <scope>IDENTIFICATION</scope>
</reference>
<dbReference type="InterPro" id="IPR040364">
    <property type="entry name" value="TTC21A/TTC21B"/>
</dbReference>
<dbReference type="Proteomes" id="UP000275846">
    <property type="component" value="Unassembled WGS sequence"/>
</dbReference>
<accession>A0A183SHS2</accession>
<evidence type="ECO:0000313" key="3">
    <source>
        <dbReference type="Proteomes" id="UP000275846"/>
    </source>
</evidence>
<protein>
    <submittedName>
        <fullName evidence="4">TPR_REGION domain-containing protein</fullName>
    </submittedName>
</protein>
<feature type="domain" description="Tetratricopeptide repeat protein 21A/21B second ARM" evidence="1">
    <location>
        <begin position="29"/>
        <end position="149"/>
    </location>
</feature>
<dbReference type="InterPro" id="IPR056832">
    <property type="entry name" value="ARM_TT21_2nd"/>
</dbReference>
<evidence type="ECO:0000259" key="1">
    <source>
        <dbReference type="Pfam" id="PF25060"/>
    </source>
</evidence>
<dbReference type="STRING" id="70667.A0A183SHS2"/>
<proteinExistence type="predicted"/>
<reference evidence="2 3" key="2">
    <citation type="submission" date="2018-11" db="EMBL/GenBank/DDBJ databases">
        <authorList>
            <consortium name="Pathogen Informatics"/>
        </authorList>
    </citation>
    <scope>NUCLEOTIDE SEQUENCE [LARGE SCALE GENOMIC DNA]</scope>
    <source>
        <strain evidence="2 3">NST_G2</strain>
    </source>
</reference>
<evidence type="ECO:0000313" key="2">
    <source>
        <dbReference type="EMBL" id="VDL90155.1"/>
    </source>
</evidence>
<name>A0A183SHS2_SCHSO</name>
<dbReference type="OrthoDB" id="10259630at2759"/>
<keyword evidence="3" id="KW-1185">Reference proteome</keyword>
<dbReference type="AlphaFoldDB" id="A0A183SHS2"/>
<dbReference type="PANTHER" id="PTHR14699:SF0">
    <property type="entry name" value="TETRATRICOPEPTIDE REPEAT PROTEIN 21 HOMOLOG"/>
    <property type="match status" value="1"/>
</dbReference>
<dbReference type="Pfam" id="PF25060">
    <property type="entry name" value="ARM_TT21_2nd"/>
    <property type="match status" value="1"/>
</dbReference>
<dbReference type="PANTHER" id="PTHR14699">
    <property type="entry name" value="STI2 PROTEIN-RELATED"/>
    <property type="match status" value="1"/>
</dbReference>
<dbReference type="EMBL" id="UYSU01032648">
    <property type="protein sequence ID" value="VDL90155.1"/>
    <property type="molecule type" value="Genomic_DNA"/>
</dbReference>
<dbReference type="GO" id="GO:0030991">
    <property type="term" value="C:intraciliary transport particle A"/>
    <property type="evidence" value="ECO:0007669"/>
    <property type="project" value="TreeGrafter"/>
</dbReference>
<dbReference type="GO" id="GO:0005929">
    <property type="term" value="C:cilium"/>
    <property type="evidence" value="ECO:0007669"/>
    <property type="project" value="GOC"/>
</dbReference>
<dbReference type="WBParaSite" id="SSLN_0000389301-mRNA-1">
    <property type="protein sequence ID" value="SSLN_0000389301-mRNA-1"/>
    <property type="gene ID" value="SSLN_0000389301"/>
</dbReference>